<dbReference type="EMBL" id="JAYWIO010000002">
    <property type="protein sequence ID" value="KAK7282003.1"/>
    <property type="molecule type" value="Genomic_DNA"/>
</dbReference>
<protein>
    <submittedName>
        <fullName evidence="1">Uncharacterized protein</fullName>
    </submittedName>
</protein>
<keyword evidence="2" id="KW-1185">Reference proteome</keyword>
<dbReference type="Proteomes" id="UP001372338">
    <property type="component" value="Unassembled WGS sequence"/>
</dbReference>
<evidence type="ECO:0000313" key="2">
    <source>
        <dbReference type="Proteomes" id="UP001372338"/>
    </source>
</evidence>
<organism evidence="1 2">
    <name type="scientific">Crotalaria pallida</name>
    <name type="common">Smooth rattlebox</name>
    <name type="synonym">Crotalaria striata</name>
    <dbReference type="NCBI Taxonomy" id="3830"/>
    <lineage>
        <taxon>Eukaryota</taxon>
        <taxon>Viridiplantae</taxon>
        <taxon>Streptophyta</taxon>
        <taxon>Embryophyta</taxon>
        <taxon>Tracheophyta</taxon>
        <taxon>Spermatophyta</taxon>
        <taxon>Magnoliopsida</taxon>
        <taxon>eudicotyledons</taxon>
        <taxon>Gunneridae</taxon>
        <taxon>Pentapetalae</taxon>
        <taxon>rosids</taxon>
        <taxon>fabids</taxon>
        <taxon>Fabales</taxon>
        <taxon>Fabaceae</taxon>
        <taxon>Papilionoideae</taxon>
        <taxon>50 kb inversion clade</taxon>
        <taxon>genistoids sensu lato</taxon>
        <taxon>core genistoids</taxon>
        <taxon>Crotalarieae</taxon>
        <taxon>Crotalaria</taxon>
    </lineage>
</organism>
<proteinExistence type="predicted"/>
<sequence length="223" mass="25497">MTSKHTTLEEMATEARFHNTRNAIAKRIIVNLVLSLFHFELQVIGLNCVNALLIQGLERFHEFLKLENEVNTRDNATSDSEGRCLLLSESELLQNSLYDTLSYHIRLDYYPKIGLFEGEESMLADISEDPSSFKELRDGTRASQPSSSNSNARYFSTVFYMFLMEPRGDPLGRDCAEFIVESTGVFTDKDKADSHLKAETRYINPFKKLHHRLESACPKKCSK</sequence>
<accession>A0AAN9G039</accession>
<name>A0AAN9G039_CROPI</name>
<dbReference type="AlphaFoldDB" id="A0AAN9G039"/>
<gene>
    <name evidence="1" type="ORF">RIF29_10459</name>
</gene>
<evidence type="ECO:0000313" key="1">
    <source>
        <dbReference type="EMBL" id="KAK7282003.1"/>
    </source>
</evidence>
<reference evidence="1 2" key="1">
    <citation type="submission" date="2024-01" db="EMBL/GenBank/DDBJ databases">
        <title>The genomes of 5 underutilized Papilionoideae crops provide insights into root nodulation and disease resistanc.</title>
        <authorList>
            <person name="Yuan L."/>
        </authorList>
    </citation>
    <scope>NUCLEOTIDE SEQUENCE [LARGE SCALE GENOMIC DNA]</scope>
    <source>
        <strain evidence="1">ZHUSHIDOU_FW_LH</strain>
        <tissue evidence="1">Leaf</tissue>
    </source>
</reference>
<comment type="caution">
    <text evidence="1">The sequence shown here is derived from an EMBL/GenBank/DDBJ whole genome shotgun (WGS) entry which is preliminary data.</text>
</comment>